<organism evidence="3 4">
    <name type="scientific">Thiorhodococcus mannitoliphagus</name>
    <dbReference type="NCBI Taxonomy" id="329406"/>
    <lineage>
        <taxon>Bacteria</taxon>
        <taxon>Pseudomonadati</taxon>
        <taxon>Pseudomonadota</taxon>
        <taxon>Gammaproteobacteria</taxon>
        <taxon>Chromatiales</taxon>
        <taxon>Chromatiaceae</taxon>
        <taxon>Thiorhodococcus</taxon>
    </lineage>
</organism>
<dbReference type="InterPro" id="IPR001279">
    <property type="entry name" value="Metallo-B-lactamas"/>
</dbReference>
<name>A0A6P1E0A1_9GAMM</name>
<gene>
    <name evidence="3" type="ORF">G3480_20830</name>
</gene>
<dbReference type="PANTHER" id="PTHR42951:SF4">
    <property type="entry name" value="ACYL-COENZYME A THIOESTERASE MBLAC2"/>
    <property type="match status" value="1"/>
</dbReference>
<dbReference type="GO" id="GO:0017001">
    <property type="term" value="P:antibiotic catabolic process"/>
    <property type="evidence" value="ECO:0007669"/>
    <property type="project" value="UniProtKB-ARBA"/>
</dbReference>
<dbReference type="EMBL" id="JAAIJR010000120">
    <property type="protein sequence ID" value="NEX22721.1"/>
    <property type="molecule type" value="Genomic_DNA"/>
</dbReference>
<keyword evidence="3" id="KW-0378">Hydrolase</keyword>
<dbReference type="Pfam" id="PF00753">
    <property type="entry name" value="Lactamase_B"/>
    <property type="match status" value="1"/>
</dbReference>
<evidence type="ECO:0000313" key="3">
    <source>
        <dbReference type="EMBL" id="NEX22721.1"/>
    </source>
</evidence>
<accession>A0A6P1E0A1</accession>
<protein>
    <submittedName>
        <fullName evidence="3">MBL fold metallo-hydrolase</fullName>
    </submittedName>
</protein>
<reference evidence="4" key="1">
    <citation type="journal article" date="2020" name="Microbiol. Resour. Announc.">
        <title>Draft Genome Sequences of Thiorhodococcus mannitoliphagus and Thiorhodococcus minor, Purple Sulfur Photosynthetic Bacteria in the Gammaproteobacterial Family Chromatiaceae.</title>
        <authorList>
            <person name="Aviles F.A."/>
            <person name="Meyer T.E."/>
            <person name="Kyndt J.A."/>
        </authorList>
    </citation>
    <scope>NUCLEOTIDE SEQUENCE [LARGE SCALE GENOMIC DNA]</scope>
    <source>
        <strain evidence="4">DSM 18266</strain>
    </source>
</reference>
<evidence type="ECO:0000259" key="2">
    <source>
        <dbReference type="SMART" id="SM00849"/>
    </source>
</evidence>
<dbReference type="Gene3D" id="3.60.15.10">
    <property type="entry name" value="Ribonuclease Z/Hydroxyacylglutathione hydrolase-like"/>
    <property type="match status" value="1"/>
</dbReference>
<keyword evidence="4" id="KW-1185">Reference proteome</keyword>
<evidence type="ECO:0000256" key="1">
    <source>
        <dbReference type="ARBA" id="ARBA00005250"/>
    </source>
</evidence>
<sequence>MTAAWAGELKTVPVGTDVYALIGPTGARTADNDALNCNLGFIVTDQGVVLIDSGASREGAKRIAAAIRAVTDRPVKWVINSGSQDHRWLGNAYFAEQGAEVIALEGTAKTQKVYGAQHLARLKPVLGERLAGTEPVTASAPLAGDHARLELGGVRIELMDLGDAHFPGDAVVWLPAQRILFTGDLVYLDRLLGVMPSSRVLSWREAFHRMEALEPVVLVPGHGRVGDLAKAERDTGAYLDWLVEQVGAAQAEWEPLDEVVARLADAPQFSHLENFETLNRSNINRAYLDFERGGE</sequence>
<dbReference type="AlphaFoldDB" id="A0A6P1E0A1"/>
<dbReference type="SMART" id="SM00849">
    <property type="entry name" value="Lactamase_B"/>
    <property type="match status" value="1"/>
</dbReference>
<proteinExistence type="inferred from homology"/>
<dbReference type="Proteomes" id="UP000471640">
    <property type="component" value="Unassembled WGS sequence"/>
</dbReference>
<dbReference type="CDD" id="cd16282">
    <property type="entry name" value="metallo-hydrolase-like_MBL-fold"/>
    <property type="match status" value="1"/>
</dbReference>
<feature type="domain" description="Metallo-beta-lactamase" evidence="2">
    <location>
        <begin position="36"/>
        <end position="222"/>
    </location>
</feature>
<evidence type="ECO:0000313" key="4">
    <source>
        <dbReference type="Proteomes" id="UP000471640"/>
    </source>
</evidence>
<dbReference type="InterPro" id="IPR036866">
    <property type="entry name" value="RibonucZ/Hydroxyglut_hydro"/>
</dbReference>
<reference evidence="3 4" key="2">
    <citation type="submission" date="2020-02" db="EMBL/GenBank/DDBJ databases">
        <title>Genome sequences of Thiorhodococcus mannitoliphagus and Thiorhodococcus minor, purple sulfur photosynthetic bacteria in the gammaproteobacterial family, Chromatiaceae.</title>
        <authorList>
            <person name="Aviles F.A."/>
            <person name="Meyer T.E."/>
            <person name="Kyndt J.A."/>
        </authorList>
    </citation>
    <scope>NUCLEOTIDE SEQUENCE [LARGE SCALE GENOMIC DNA]</scope>
    <source>
        <strain evidence="3 4">DSM 18266</strain>
    </source>
</reference>
<comment type="similarity">
    <text evidence="1">Belongs to the metallo-beta-lactamase superfamily. Class-B beta-lactamase family.</text>
</comment>
<dbReference type="GO" id="GO:0016787">
    <property type="term" value="F:hydrolase activity"/>
    <property type="evidence" value="ECO:0007669"/>
    <property type="project" value="UniProtKB-KW"/>
</dbReference>
<dbReference type="SUPFAM" id="SSF56281">
    <property type="entry name" value="Metallo-hydrolase/oxidoreductase"/>
    <property type="match status" value="1"/>
</dbReference>
<dbReference type="InterPro" id="IPR050855">
    <property type="entry name" value="NDM-1-like"/>
</dbReference>
<dbReference type="PANTHER" id="PTHR42951">
    <property type="entry name" value="METALLO-BETA-LACTAMASE DOMAIN-CONTAINING"/>
    <property type="match status" value="1"/>
</dbReference>
<comment type="caution">
    <text evidence="3">The sequence shown here is derived from an EMBL/GenBank/DDBJ whole genome shotgun (WGS) entry which is preliminary data.</text>
</comment>